<proteinExistence type="predicted"/>
<dbReference type="KEGG" id="cgy:CGLY_09130"/>
<dbReference type="eggNOG" id="COG1132">
    <property type="taxonomic scope" value="Bacteria"/>
</dbReference>
<organism evidence="10 11">
    <name type="scientific">Corynebacterium glyciniphilum AJ 3170</name>
    <dbReference type="NCBI Taxonomy" id="1404245"/>
    <lineage>
        <taxon>Bacteria</taxon>
        <taxon>Bacillati</taxon>
        <taxon>Actinomycetota</taxon>
        <taxon>Actinomycetes</taxon>
        <taxon>Mycobacteriales</taxon>
        <taxon>Corynebacteriaceae</taxon>
        <taxon>Corynebacterium</taxon>
    </lineage>
</organism>
<feature type="transmembrane region" description="Helical" evidence="7">
    <location>
        <begin position="32"/>
        <end position="51"/>
    </location>
</feature>
<dbReference type="Gene3D" id="3.40.50.300">
    <property type="entry name" value="P-loop containing nucleotide triphosphate hydrolases"/>
    <property type="match status" value="1"/>
</dbReference>
<dbReference type="PROSITE" id="PS50893">
    <property type="entry name" value="ABC_TRANSPORTER_2"/>
    <property type="match status" value="1"/>
</dbReference>
<dbReference type="SMART" id="SM00382">
    <property type="entry name" value="AAA"/>
    <property type="match status" value="1"/>
</dbReference>
<feature type="transmembrane region" description="Helical" evidence="7">
    <location>
        <begin position="142"/>
        <end position="165"/>
    </location>
</feature>
<evidence type="ECO:0000256" key="2">
    <source>
        <dbReference type="ARBA" id="ARBA00022692"/>
    </source>
</evidence>
<gene>
    <name evidence="10" type="ORF">CGLY_09130</name>
</gene>
<keyword evidence="2 7" id="KW-0812">Transmembrane</keyword>
<dbReference type="RefSeq" id="WP_038548841.1">
    <property type="nucleotide sequence ID" value="NZ_CP006842.1"/>
</dbReference>
<keyword evidence="5 7" id="KW-1133">Transmembrane helix</keyword>
<dbReference type="GO" id="GO:0016887">
    <property type="term" value="F:ATP hydrolysis activity"/>
    <property type="evidence" value="ECO:0007669"/>
    <property type="project" value="InterPro"/>
</dbReference>
<keyword evidence="11" id="KW-1185">Reference proteome</keyword>
<evidence type="ECO:0000313" key="11">
    <source>
        <dbReference type="Proteomes" id="UP000023703"/>
    </source>
</evidence>
<feature type="domain" description="ABC transmembrane type-1" evidence="9">
    <location>
        <begin position="35"/>
        <end position="318"/>
    </location>
</feature>
<keyword evidence="4" id="KW-0067">ATP-binding</keyword>
<dbReference type="GO" id="GO:0005886">
    <property type="term" value="C:plasma membrane"/>
    <property type="evidence" value="ECO:0007669"/>
    <property type="project" value="UniProtKB-SubCell"/>
</dbReference>
<evidence type="ECO:0000256" key="4">
    <source>
        <dbReference type="ARBA" id="ARBA00022840"/>
    </source>
</evidence>
<keyword evidence="6 7" id="KW-0472">Membrane</keyword>
<reference evidence="10 11" key="1">
    <citation type="journal article" date="2015" name="Int. J. Syst. Evol. Microbiol.">
        <title>Revisiting Corynebacterium glyciniphilum (ex Kubota et al., 1972) sp. nov., nom. rev., isolated from putrefied banana.</title>
        <authorList>
            <person name="Al-Dilaimi A."/>
            <person name="Bednarz H."/>
            <person name="Lomker A."/>
            <person name="Niehaus K."/>
            <person name="Kalinowski J."/>
            <person name="Ruckert C."/>
        </authorList>
    </citation>
    <scope>NUCLEOTIDE SEQUENCE [LARGE SCALE GENOMIC DNA]</scope>
    <source>
        <strain evidence="10">AJ 3170</strain>
    </source>
</reference>
<dbReference type="Pfam" id="PF00005">
    <property type="entry name" value="ABC_tran"/>
    <property type="match status" value="1"/>
</dbReference>
<evidence type="ECO:0000259" key="9">
    <source>
        <dbReference type="PROSITE" id="PS50929"/>
    </source>
</evidence>
<feature type="transmembrane region" description="Helical" evidence="7">
    <location>
        <begin position="268"/>
        <end position="299"/>
    </location>
</feature>
<keyword evidence="3" id="KW-0547">Nucleotide-binding</keyword>
<dbReference type="InterPro" id="IPR003593">
    <property type="entry name" value="AAA+_ATPase"/>
</dbReference>
<dbReference type="STRING" id="1404245.CGLY_09130"/>
<dbReference type="OrthoDB" id="9806127at2"/>
<evidence type="ECO:0000256" key="1">
    <source>
        <dbReference type="ARBA" id="ARBA00004651"/>
    </source>
</evidence>
<dbReference type="EMBL" id="CP006842">
    <property type="protein sequence ID" value="AHW64271.1"/>
    <property type="molecule type" value="Genomic_DNA"/>
</dbReference>
<protein>
    <submittedName>
        <fullName evidence="10">ABC-type bifunctional lipid A exporter</fullName>
    </submittedName>
</protein>
<evidence type="ECO:0000256" key="6">
    <source>
        <dbReference type="ARBA" id="ARBA00023136"/>
    </source>
</evidence>
<feature type="transmembrane region" description="Helical" evidence="7">
    <location>
        <begin position="171"/>
        <end position="194"/>
    </location>
</feature>
<name>X5ECE7_9CORY</name>
<dbReference type="Proteomes" id="UP000023703">
    <property type="component" value="Chromosome"/>
</dbReference>
<dbReference type="InterPro" id="IPR027417">
    <property type="entry name" value="P-loop_NTPase"/>
</dbReference>
<accession>X5ECE7</accession>
<evidence type="ECO:0000256" key="3">
    <source>
        <dbReference type="ARBA" id="ARBA00022741"/>
    </source>
</evidence>
<feature type="domain" description="ABC transporter" evidence="8">
    <location>
        <begin position="356"/>
        <end position="590"/>
    </location>
</feature>
<dbReference type="PANTHER" id="PTHR43394">
    <property type="entry name" value="ATP-DEPENDENT PERMEASE MDL1, MITOCHONDRIAL"/>
    <property type="match status" value="1"/>
</dbReference>
<dbReference type="GO" id="GO:0005524">
    <property type="term" value="F:ATP binding"/>
    <property type="evidence" value="ECO:0007669"/>
    <property type="project" value="UniProtKB-KW"/>
</dbReference>
<dbReference type="InterPro" id="IPR039421">
    <property type="entry name" value="Type_1_exporter"/>
</dbReference>
<dbReference type="SUPFAM" id="SSF90123">
    <property type="entry name" value="ABC transporter transmembrane region"/>
    <property type="match status" value="1"/>
</dbReference>
<dbReference type="CDD" id="cd07346">
    <property type="entry name" value="ABC_6TM_exporters"/>
    <property type="match status" value="1"/>
</dbReference>
<dbReference type="Pfam" id="PF00664">
    <property type="entry name" value="ABC_membrane"/>
    <property type="match status" value="1"/>
</dbReference>
<feature type="transmembrane region" description="Helical" evidence="7">
    <location>
        <begin position="71"/>
        <end position="92"/>
    </location>
</feature>
<dbReference type="InterPro" id="IPR003439">
    <property type="entry name" value="ABC_transporter-like_ATP-bd"/>
</dbReference>
<evidence type="ECO:0000256" key="5">
    <source>
        <dbReference type="ARBA" id="ARBA00022989"/>
    </source>
</evidence>
<dbReference type="InterPro" id="IPR036640">
    <property type="entry name" value="ABC1_TM_sf"/>
</dbReference>
<dbReference type="InterPro" id="IPR011527">
    <property type="entry name" value="ABC1_TM_dom"/>
</dbReference>
<sequence length="597" mass="64218">MTGKNATPVTLPTADGRTAWCFLWERLRTRRWMIVIALLVALGASGCAALPPLMVGRMVDRLSAPAADITAVGFPLGVMTLSIVLNAALVWLGRILFAQIAEPTVSELREEVVQHALSLDAGVLEEVGPGELVSRVSDDSRLISTAVSDILPTVLSAGTLLLISLPGLFGLHWALGFAGLVGIPMYVMALRWYLPRSGPLYREEREILGRRTSEFLDAANGRETLVVQGWSSEENRRLEAASDKSRQVENRVWRMLTRFFARNNRAEFVATATILAVGFVIVDAGWTTVGAVTAAALLYHRLFDPVATVFQTFDTVQEAGIALRRLAGVTQTPLRATARMNRPGVRVAGSVVASGLSLQGARHSFDGTRQVLTDVDLTVAPGESVALVGSTGAGKTTAARLLAGVLPVQHGRAVLDGDDLSTLVPAELRPTVCMTSQHTHVFAGTLLQNITLGTPGKTSRTSVDEAICEMGAQWIHDLPDGVDTYVGDDGHQLSAHQQQHLALVRLHLLNPSYVILDEATAEAGSSNSRELEDACAVVIKGRGALVIAHRLSQARLADRIMVMENGRVVEDGPHEELLSSRGMYAGLWEAWTGREAH</sequence>
<dbReference type="SUPFAM" id="SSF52540">
    <property type="entry name" value="P-loop containing nucleoside triphosphate hydrolases"/>
    <property type="match status" value="1"/>
</dbReference>
<dbReference type="AlphaFoldDB" id="X5ECE7"/>
<comment type="subcellular location">
    <subcellularLocation>
        <location evidence="1">Cell membrane</location>
        <topology evidence="1">Multi-pass membrane protein</topology>
    </subcellularLocation>
</comment>
<dbReference type="GO" id="GO:0015421">
    <property type="term" value="F:ABC-type oligopeptide transporter activity"/>
    <property type="evidence" value="ECO:0007669"/>
    <property type="project" value="TreeGrafter"/>
</dbReference>
<evidence type="ECO:0000256" key="7">
    <source>
        <dbReference type="SAM" id="Phobius"/>
    </source>
</evidence>
<dbReference type="HOGENOM" id="CLU_000604_84_3_11"/>
<dbReference type="PANTHER" id="PTHR43394:SF1">
    <property type="entry name" value="ATP-BINDING CASSETTE SUB-FAMILY B MEMBER 10, MITOCHONDRIAL"/>
    <property type="match status" value="1"/>
</dbReference>
<dbReference type="PROSITE" id="PS50929">
    <property type="entry name" value="ABC_TM1F"/>
    <property type="match status" value="1"/>
</dbReference>
<evidence type="ECO:0000259" key="8">
    <source>
        <dbReference type="PROSITE" id="PS50893"/>
    </source>
</evidence>
<dbReference type="Gene3D" id="1.20.1560.10">
    <property type="entry name" value="ABC transporter type 1, transmembrane domain"/>
    <property type="match status" value="1"/>
</dbReference>
<evidence type="ECO:0000313" key="10">
    <source>
        <dbReference type="EMBL" id="AHW64271.1"/>
    </source>
</evidence>